<accession>A0A7I8VCN2</accession>
<dbReference type="AlphaFoldDB" id="A0A7I8VCN2"/>
<feature type="transmembrane region" description="Helical" evidence="2">
    <location>
        <begin position="12"/>
        <end position="34"/>
    </location>
</feature>
<feature type="region of interest" description="Disordered" evidence="1">
    <location>
        <begin position="232"/>
        <end position="291"/>
    </location>
</feature>
<evidence type="ECO:0000313" key="4">
    <source>
        <dbReference type="Proteomes" id="UP000549394"/>
    </source>
</evidence>
<keyword evidence="2" id="KW-0472">Membrane</keyword>
<feature type="compositionally biased region" description="Low complexity" evidence="1">
    <location>
        <begin position="235"/>
        <end position="244"/>
    </location>
</feature>
<feature type="compositionally biased region" description="Pro residues" evidence="1">
    <location>
        <begin position="270"/>
        <end position="291"/>
    </location>
</feature>
<dbReference type="Proteomes" id="UP000549394">
    <property type="component" value="Unassembled WGS sequence"/>
</dbReference>
<gene>
    <name evidence="3" type="ORF">DGYR_LOCUS2449</name>
</gene>
<organism evidence="3 4">
    <name type="scientific">Dimorphilus gyrociliatus</name>
    <dbReference type="NCBI Taxonomy" id="2664684"/>
    <lineage>
        <taxon>Eukaryota</taxon>
        <taxon>Metazoa</taxon>
        <taxon>Spiralia</taxon>
        <taxon>Lophotrochozoa</taxon>
        <taxon>Annelida</taxon>
        <taxon>Polychaeta</taxon>
        <taxon>Polychaeta incertae sedis</taxon>
        <taxon>Dinophilidae</taxon>
        <taxon>Dimorphilus</taxon>
    </lineage>
</organism>
<feature type="transmembrane region" description="Helical" evidence="2">
    <location>
        <begin position="115"/>
        <end position="138"/>
    </location>
</feature>
<protein>
    <submittedName>
        <fullName evidence="3">DgyrCDS2628</fullName>
    </submittedName>
</protein>
<dbReference type="Gene3D" id="1.20.140.150">
    <property type="match status" value="1"/>
</dbReference>
<evidence type="ECO:0000256" key="1">
    <source>
        <dbReference type="SAM" id="MobiDB-lite"/>
    </source>
</evidence>
<reference evidence="3 4" key="1">
    <citation type="submission" date="2020-08" db="EMBL/GenBank/DDBJ databases">
        <authorList>
            <person name="Hejnol A."/>
        </authorList>
    </citation>
    <scope>NUCLEOTIDE SEQUENCE [LARGE SCALE GENOMIC DNA]</scope>
</reference>
<name>A0A7I8VCN2_9ANNE</name>
<keyword evidence="4" id="KW-1185">Reference proteome</keyword>
<keyword evidence="2" id="KW-0812">Transmembrane</keyword>
<dbReference type="EMBL" id="CAJFCJ010000004">
    <property type="protein sequence ID" value="CAD5113463.1"/>
    <property type="molecule type" value="Genomic_DNA"/>
</dbReference>
<comment type="caution">
    <text evidence="3">The sequence shown here is derived from an EMBL/GenBank/DDBJ whole genome shotgun (WGS) entry which is preliminary data.</text>
</comment>
<proteinExistence type="predicted"/>
<keyword evidence="2" id="KW-1133">Transmembrane helix</keyword>
<feature type="transmembrane region" description="Helical" evidence="2">
    <location>
        <begin position="158"/>
        <end position="177"/>
    </location>
</feature>
<sequence>MVTKCFESKGYLKFILVFVIPFTIIFHFSALYAAEWHIEKSVEKSSVGTTGGTTRVISYGLFRKCQSSKCESILIVPGSIRFVQILMIFSIVLLFLGLFICFINFFLRLYPSHKILNIVVVMFGIASPLTLTAWIVYLCTVEAYEENAQIYMGNCHRLAITSSILSMLNTILISIGIKYQKKKISPANSESTSNSTVSLPTINRTVVRRGRRNYYRRRATVHQEIEIQNIPMQDSNNNIVSSNRNSRRTHHQATSDSSIDDTNGEVIIRAPPPYESRPPPYEVYEPPPPYQ</sequence>
<feature type="transmembrane region" description="Helical" evidence="2">
    <location>
        <begin position="82"/>
        <end position="103"/>
    </location>
</feature>
<evidence type="ECO:0000313" key="3">
    <source>
        <dbReference type="EMBL" id="CAD5113463.1"/>
    </source>
</evidence>
<evidence type="ECO:0000256" key="2">
    <source>
        <dbReference type="SAM" id="Phobius"/>
    </source>
</evidence>